<feature type="binding site" evidence="9">
    <location>
        <begin position="25"/>
        <end position="32"/>
    </location>
    <ligand>
        <name>ATP</name>
        <dbReference type="ChEBI" id="CHEBI:30616"/>
    </ligand>
</feature>
<keyword evidence="9" id="KW-0963">Cytoplasm</keyword>
<keyword evidence="5 9" id="KW-0547">Nucleotide-binding</keyword>
<gene>
    <name evidence="9 11" type="primary">gmk</name>
    <name evidence="11" type="ORF">SMD27_14330</name>
</gene>
<dbReference type="NCBIfam" id="TIGR03263">
    <property type="entry name" value="guanyl_kin"/>
    <property type="match status" value="1"/>
</dbReference>
<dbReference type="Gene3D" id="3.40.50.300">
    <property type="entry name" value="P-loop containing nucleotide triphosphate hydrolases"/>
    <property type="match status" value="1"/>
</dbReference>
<accession>A0ABU5EDA4</accession>
<keyword evidence="6 9" id="KW-0418">Kinase</keyword>
<dbReference type="PANTHER" id="PTHR23117:SF13">
    <property type="entry name" value="GUANYLATE KINASE"/>
    <property type="match status" value="1"/>
</dbReference>
<keyword evidence="12" id="KW-1185">Reference proteome</keyword>
<organism evidence="11 12">
    <name type="scientific">Dongia soli</name>
    <dbReference type="NCBI Taxonomy" id="600628"/>
    <lineage>
        <taxon>Bacteria</taxon>
        <taxon>Pseudomonadati</taxon>
        <taxon>Pseudomonadota</taxon>
        <taxon>Alphaproteobacteria</taxon>
        <taxon>Rhodospirillales</taxon>
        <taxon>Dongiaceae</taxon>
        <taxon>Dongia</taxon>
    </lineage>
</organism>
<evidence type="ECO:0000313" key="11">
    <source>
        <dbReference type="EMBL" id="MDY0884025.1"/>
    </source>
</evidence>
<name>A0ABU5EDA4_9PROT</name>
<dbReference type="InterPro" id="IPR008144">
    <property type="entry name" value="Guanylate_kin-like_dom"/>
</dbReference>
<dbReference type="HAMAP" id="MF_00328">
    <property type="entry name" value="Guanylate_kinase"/>
    <property type="match status" value="1"/>
</dbReference>
<protein>
    <recommendedName>
        <fullName evidence="3 9">Guanylate kinase</fullName>
        <ecNumber evidence="2 9">2.7.4.8</ecNumber>
    </recommendedName>
    <alternativeName>
        <fullName evidence="8 9">GMP kinase</fullName>
    </alternativeName>
</protein>
<keyword evidence="4 9" id="KW-0808">Transferase</keyword>
<evidence type="ECO:0000256" key="4">
    <source>
        <dbReference type="ARBA" id="ARBA00022679"/>
    </source>
</evidence>
<comment type="caution">
    <text evidence="11">The sequence shown here is derived from an EMBL/GenBank/DDBJ whole genome shotgun (WGS) entry which is preliminary data.</text>
</comment>
<dbReference type="PROSITE" id="PS50052">
    <property type="entry name" value="GUANYLATE_KINASE_2"/>
    <property type="match status" value="1"/>
</dbReference>
<sequence>MTETAGSEGGFIEVHRRGLMLVLSSPSGAGKTTISRRLLSLEPSLTLSVSATTRPKRRGEVAGVDYHFVDPTEFNLMINRGEFLEYAKVFDNYYGTPRKAVEEILGRGSDVLFDIDWQGTQQLAQAARDDLVSVFILPPSTRELEQRLRARAQDSAEVVAHRMSKAADEMSHWAEYDYIIINENIDLSVARVQAILTAERLKRQRQIGLAQFVKGLRDGQ</sequence>
<dbReference type="GO" id="GO:0004385">
    <property type="term" value="F:GMP kinase activity"/>
    <property type="evidence" value="ECO:0007669"/>
    <property type="project" value="UniProtKB-EC"/>
</dbReference>
<dbReference type="PANTHER" id="PTHR23117">
    <property type="entry name" value="GUANYLATE KINASE-RELATED"/>
    <property type="match status" value="1"/>
</dbReference>
<evidence type="ECO:0000259" key="10">
    <source>
        <dbReference type="PROSITE" id="PS50052"/>
    </source>
</evidence>
<evidence type="ECO:0000256" key="6">
    <source>
        <dbReference type="ARBA" id="ARBA00022777"/>
    </source>
</evidence>
<evidence type="ECO:0000256" key="3">
    <source>
        <dbReference type="ARBA" id="ARBA00016296"/>
    </source>
</evidence>
<evidence type="ECO:0000256" key="9">
    <source>
        <dbReference type="HAMAP-Rule" id="MF_00328"/>
    </source>
</evidence>
<reference evidence="11 12" key="1">
    <citation type="journal article" date="2016" name="Antonie Van Leeuwenhoek">
        <title>Dongia soli sp. nov., isolated from soil from Dokdo, Korea.</title>
        <authorList>
            <person name="Kim D.U."/>
            <person name="Lee H."/>
            <person name="Kim H."/>
            <person name="Kim S.G."/>
            <person name="Ka J.O."/>
        </authorList>
    </citation>
    <scope>NUCLEOTIDE SEQUENCE [LARGE SCALE GENOMIC DNA]</scope>
    <source>
        <strain evidence="11 12">D78</strain>
    </source>
</reference>
<dbReference type="InterPro" id="IPR020590">
    <property type="entry name" value="Guanylate_kinase_CS"/>
</dbReference>
<dbReference type="CDD" id="cd00071">
    <property type="entry name" value="GMPK"/>
    <property type="match status" value="1"/>
</dbReference>
<dbReference type="Pfam" id="PF00625">
    <property type="entry name" value="Guanylate_kin"/>
    <property type="match status" value="1"/>
</dbReference>
<evidence type="ECO:0000256" key="1">
    <source>
        <dbReference type="ARBA" id="ARBA00005790"/>
    </source>
</evidence>
<dbReference type="EC" id="2.7.4.8" evidence="2 9"/>
<comment type="similarity">
    <text evidence="1 9">Belongs to the guanylate kinase family.</text>
</comment>
<dbReference type="SMART" id="SM00072">
    <property type="entry name" value="GuKc"/>
    <property type="match status" value="1"/>
</dbReference>
<evidence type="ECO:0000313" key="12">
    <source>
        <dbReference type="Proteomes" id="UP001279642"/>
    </source>
</evidence>
<dbReference type="RefSeq" id="WP_320509085.1">
    <property type="nucleotide sequence ID" value="NZ_JAXCLW010000003.1"/>
</dbReference>
<comment type="function">
    <text evidence="9">Essential for recycling GMP and indirectly, cGMP.</text>
</comment>
<comment type="subcellular location">
    <subcellularLocation>
        <location evidence="9">Cytoplasm</location>
    </subcellularLocation>
</comment>
<comment type="catalytic activity">
    <reaction evidence="9">
        <text>GMP + ATP = GDP + ADP</text>
        <dbReference type="Rhea" id="RHEA:20780"/>
        <dbReference type="ChEBI" id="CHEBI:30616"/>
        <dbReference type="ChEBI" id="CHEBI:58115"/>
        <dbReference type="ChEBI" id="CHEBI:58189"/>
        <dbReference type="ChEBI" id="CHEBI:456216"/>
        <dbReference type="EC" id="2.7.4.8"/>
    </reaction>
</comment>
<dbReference type="InterPro" id="IPR027417">
    <property type="entry name" value="P-loop_NTPase"/>
</dbReference>
<dbReference type="Proteomes" id="UP001279642">
    <property type="component" value="Unassembled WGS sequence"/>
</dbReference>
<proteinExistence type="inferred from homology"/>
<feature type="domain" description="Guanylate kinase-like" evidence="10">
    <location>
        <begin position="18"/>
        <end position="197"/>
    </location>
</feature>
<dbReference type="PROSITE" id="PS00856">
    <property type="entry name" value="GUANYLATE_KINASE_1"/>
    <property type="match status" value="1"/>
</dbReference>
<evidence type="ECO:0000256" key="7">
    <source>
        <dbReference type="ARBA" id="ARBA00022840"/>
    </source>
</evidence>
<evidence type="ECO:0000256" key="8">
    <source>
        <dbReference type="ARBA" id="ARBA00030128"/>
    </source>
</evidence>
<dbReference type="InterPro" id="IPR017665">
    <property type="entry name" value="Guanylate_kinase"/>
</dbReference>
<dbReference type="EMBL" id="JAXCLW010000003">
    <property type="protein sequence ID" value="MDY0884025.1"/>
    <property type="molecule type" value="Genomic_DNA"/>
</dbReference>
<dbReference type="Gene3D" id="3.30.63.10">
    <property type="entry name" value="Guanylate Kinase phosphate binding domain"/>
    <property type="match status" value="1"/>
</dbReference>
<evidence type="ECO:0000256" key="5">
    <source>
        <dbReference type="ARBA" id="ARBA00022741"/>
    </source>
</evidence>
<keyword evidence="7 9" id="KW-0067">ATP-binding</keyword>
<evidence type="ECO:0000256" key="2">
    <source>
        <dbReference type="ARBA" id="ARBA00012961"/>
    </source>
</evidence>
<dbReference type="SUPFAM" id="SSF52540">
    <property type="entry name" value="P-loop containing nucleoside triphosphate hydrolases"/>
    <property type="match status" value="1"/>
</dbReference>
<dbReference type="InterPro" id="IPR008145">
    <property type="entry name" value="GK/Ca_channel_bsu"/>
</dbReference>